<evidence type="ECO:0000256" key="2">
    <source>
        <dbReference type="ARBA" id="ARBA00005369"/>
    </source>
</evidence>
<evidence type="ECO:0000256" key="5">
    <source>
        <dbReference type="ARBA" id="ARBA00022603"/>
    </source>
</evidence>
<sequence length="101" mass="11137">MDAKRQKEDCRRGLKAYCRLVIGADGWTGLPNEAPFHFILVGAAAVEPPRALMEQLAEGGRLVVPVGEQGASQVLLEIQRADKETYTKRELMGVSYVPLVR</sequence>
<gene>
    <name evidence="8" type="ORF">PHPALM_6801</name>
</gene>
<keyword evidence="7" id="KW-0949">S-adenosyl-L-methionine</keyword>
<dbReference type="AlphaFoldDB" id="A0A2P4YDY1"/>
<evidence type="ECO:0000256" key="3">
    <source>
        <dbReference type="ARBA" id="ARBA00011890"/>
    </source>
</evidence>
<comment type="subcellular location">
    <subcellularLocation>
        <location evidence="1">Cytoplasm</location>
    </subcellularLocation>
</comment>
<evidence type="ECO:0000313" key="8">
    <source>
        <dbReference type="EMBL" id="POM76008.1"/>
    </source>
</evidence>
<comment type="similarity">
    <text evidence="2">Belongs to the methyltransferase superfamily. L-isoaspartyl/D-aspartyl protein methyltransferase family.</text>
</comment>
<dbReference type="EC" id="2.1.1.77" evidence="3"/>
<dbReference type="GO" id="GO:0032259">
    <property type="term" value="P:methylation"/>
    <property type="evidence" value="ECO:0007669"/>
    <property type="project" value="UniProtKB-KW"/>
</dbReference>
<keyword evidence="6" id="KW-0808">Transferase</keyword>
<comment type="caution">
    <text evidence="8">The sequence shown here is derived from an EMBL/GenBank/DDBJ whole genome shotgun (WGS) entry which is preliminary data.</text>
</comment>
<keyword evidence="5" id="KW-0489">Methyltransferase</keyword>
<name>A0A2P4YDY1_9STRA</name>
<dbReference type="InterPro" id="IPR029063">
    <property type="entry name" value="SAM-dependent_MTases_sf"/>
</dbReference>
<accession>A0A2P4YDY1</accession>
<keyword evidence="4" id="KW-0963">Cytoplasm</keyword>
<dbReference type="GO" id="GO:0004719">
    <property type="term" value="F:protein-L-isoaspartate (D-aspartate) O-methyltransferase activity"/>
    <property type="evidence" value="ECO:0007669"/>
    <property type="project" value="UniProtKB-EC"/>
</dbReference>
<organism evidence="8 9">
    <name type="scientific">Phytophthora palmivora</name>
    <dbReference type="NCBI Taxonomy" id="4796"/>
    <lineage>
        <taxon>Eukaryota</taxon>
        <taxon>Sar</taxon>
        <taxon>Stramenopiles</taxon>
        <taxon>Oomycota</taxon>
        <taxon>Peronosporomycetes</taxon>
        <taxon>Peronosporales</taxon>
        <taxon>Peronosporaceae</taxon>
        <taxon>Phytophthora</taxon>
    </lineage>
</organism>
<keyword evidence="9" id="KW-1185">Reference proteome</keyword>
<protein>
    <recommendedName>
        <fullName evidence="3">protein-L-isoaspartate(D-aspartate) O-methyltransferase</fullName>
        <ecNumber evidence="3">2.1.1.77</ecNumber>
    </recommendedName>
</protein>
<dbReference type="Proteomes" id="UP000237271">
    <property type="component" value="Unassembled WGS sequence"/>
</dbReference>
<reference evidence="8 9" key="1">
    <citation type="journal article" date="2017" name="Genome Biol. Evol.">
        <title>Phytophthora megakarya and P. palmivora, closely related causal agents of cacao black pod rot, underwent increases in genome sizes and gene numbers by different mechanisms.</title>
        <authorList>
            <person name="Ali S.S."/>
            <person name="Shao J."/>
            <person name="Lary D.J."/>
            <person name="Kronmiller B."/>
            <person name="Shen D."/>
            <person name="Strem M.D."/>
            <person name="Amoako-Attah I."/>
            <person name="Akrofi A.Y."/>
            <person name="Begoude B.A."/>
            <person name="Ten Hoopen G.M."/>
            <person name="Coulibaly K."/>
            <person name="Kebe B.I."/>
            <person name="Melnick R.L."/>
            <person name="Guiltinan M.J."/>
            <person name="Tyler B.M."/>
            <person name="Meinhardt L.W."/>
            <person name="Bailey B.A."/>
        </authorList>
    </citation>
    <scope>NUCLEOTIDE SEQUENCE [LARGE SCALE GENOMIC DNA]</scope>
    <source>
        <strain evidence="9">sbr112.9</strain>
    </source>
</reference>
<dbReference type="PANTHER" id="PTHR11579:SF0">
    <property type="entry name" value="PROTEIN-L-ISOASPARTATE(D-ASPARTATE) O-METHYLTRANSFERASE"/>
    <property type="match status" value="1"/>
</dbReference>
<dbReference type="PROSITE" id="PS01279">
    <property type="entry name" value="PCMT"/>
    <property type="match status" value="1"/>
</dbReference>
<evidence type="ECO:0000256" key="6">
    <source>
        <dbReference type="ARBA" id="ARBA00022679"/>
    </source>
</evidence>
<dbReference type="OrthoDB" id="73890at2759"/>
<proteinExistence type="inferred from homology"/>
<dbReference type="PANTHER" id="PTHR11579">
    <property type="entry name" value="PROTEIN-L-ISOASPARTATE O-METHYLTRANSFERASE"/>
    <property type="match status" value="1"/>
</dbReference>
<dbReference type="Pfam" id="PF01135">
    <property type="entry name" value="PCMT"/>
    <property type="match status" value="1"/>
</dbReference>
<dbReference type="GO" id="GO:0005737">
    <property type="term" value="C:cytoplasm"/>
    <property type="evidence" value="ECO:0007669"/>
    <property type="project" value="UniProtKB-SubCell"/>
</dbReference>
<evidence type="ECO:0000256" key="7">
    <source>
        <dbReference type="ARBA" id="ARBA00022691"/>
    </source>
</evidence>
<evidence type="ECO:0000256" key="4">
    <source>
        <dbReference type="ARBA" id="ARBA00022490"/>
    </source>
</evidence>
<dbReference type="SUPFAM" id="SSF53335">
    <property type="entry name" value="S-adenosyl-L-methionine-dependent methyltransferases"/>
    <property type="match status" value="1"/>
</dbReference>
<dbReference type="InterPro" id="IPR000682">
    <property type="entry name" value="PCMT"/>
</dbReference>
<evidence type="ECO:0000313" key="9">
    <source>
        <dbReference type="Proteomes" id="UP000237271"/>
    </source>
</evidence>
<evidence type="ECO:0000256" key="1">
    <source>
        <dbReference type="ARBA" id="ARBA00004496"/>
    </source>
</evidence>
<dbReference type="Gene3D" id="3.40.50.150">
    <property type="entry name" value="Vaccinia Virus protein VP39"/>
    <property type="match status" value="1"/>
</dbReference>
<dbReference type="EMBL" id="NCKW01003569">
    <property type="protein sequence ID" value="POM76008.1"/>
    <property type="molecule type" value="Genomic_DNA"/>
</dbReference>